<dbReference type="InterPro" id="IPR000209">
    <property type="entry name" value="Peptidase_S8/S53_dom"/>
</dbReference>
<dbReference type="PROSITE" id="PS00137">
    <property type="entry name" value="SUBTILASE_HIS"/>
    <property type="match status" value="1"/>
</dbReference>
<dbReference type="InterPro" id="IPR036852">
    <property type="entry name" value="Peptidase_S8/S53_dom_sf"/>
</dbReference>
<dbReference type="Gene3D" id="3.40.50.200">
    <property type="entry name" value="Peptidase S8/S53 domain"/>
    <property type="match status" value="1"/>
</dbReference>
<evidence type="ECO:0000256" key="3">
    <source>
        <dbReference type="ARBA" id="ARBA00022801"/>
    </source>
</evidence>
<dbReference type="InterPro" id="IPR022398">
    <property type="entry name" value="Peptidase_S8_His-AS"/>
</dbReference>
<evidence type="ECO:0000256" key="5">
    <source>
        <dbReference type="PROSITE-ProRule" id="PRU01240"/>
    </source>
</evidence>
<proteinExistence type="inferred from homology"/>
<comment type="caution">
    <text evidence="9">The sequence shown here is derived from an EMBL/GenBank/DDBJ whole genome shotgun (WGS) entry which is preliminary data.</text>
</comment>
<evidence type="ECO:0000313" key="9">
    <source>
        <dbReference type="EMBL" id="KAK6527799.1"/>
    </source>
</evidence>
<keyword evidence="4 5" id="KW-0720">Serine protease</keyword>
<dbReference type="PROSITE" id="PS00138">
    <property type="entry name" value="SUBTILASE_SER"/>
    <property type="match status" value="1"/>
</dbReference>
<comment type="similarity">
    <text evidence="1 5 6">Belongs to the peptidase S8 family.</text>
</comment>
<keyword evidence="3 5" id="KW-0378">Hydrolase</keyword>
<dbReference type="AlphaFoldDB" id="A0AAV9WWG9"/>
<dbReference type="InterPro" id="IPR023828">
    <property type="entry name" value="Peptidase_S8_Ser-AS"/>
</dbReference>
<dbReference type="GO" id="GO:0004252">
    <property type="term" value="F:serine-type endopeptidase activity"/>
    <property type="evidence" value="ECO:0007669"/>
    <property type="project" value="UniProtKB-UniRule"/>
</dbReference>
<dbReference type="GO" id="GO:0006508">
    <property type="term" value="P:proteolysis"/>
    <property type="evidence" value="ECO:0007669"/>
    <property type="project" value="UniProtKB-KW"/>
</dbReference>
<feature type="signal peptide" evidence="7">
    <location>
        <begin position="1"/>
        <end position="19"/>
    </location>
</feature>
<dbReference type="InterPro" id="IPR050131">
    <property type="entry name" value="Peptidase_S8_subtilisin-like"/>
</dbReference>
<dbReference type="Pfam" id="PF00082">
    <property type="entry name" value="Peptidase_S8"/>
    <property type="match status" value="1"/>
</dbReference>
<evidence type="ECO:0000256" key="1">
    <source>
        <dbReference type="ARBA" id="ARBA00011073"/>
    </source>
</evidence>
<organism evidence="9 10">
    <name type="scientific">Orbilia ellipsospora</name>
    <dbReference type="NCBI Taxonomy" id="2528407"/>
    <lineage>
        <taxon>Eukaryota</taxon>
        <taxon>Fungi</taxon>
        <taxon>Dikarya</taxon>
        <taxon>Ascomycota</taxon>
        <taxon>Pezizomycotina</taxon>
        <taxon>Orbiliomycetes</taxon>
        <taxon>Orbiliales</taxon>
        <taxon>Orbiliaceae</taxon>
        <taxon>Orbilia</taxon>
    </lineage>
</organism>
<evidence type="ECO:0000256" key="6">
    <source>
        <dbReference type="RuleBase" id="RU003355"/>
    </source>
</evidence>
<dbReference type="InterPro" id="IPR015500">
    <property type="entry name" value="Peptidase_S8_subtilisin-rel"/>
</dbReference>
<feature type="chain" id="PRO_5043519211" evidence="7">
    <location>
        <begin position="20"/>
        <end position="473"/>
    </location>
</feature>
<protein>
    <submittedName>
        <fullName evidence="9">Serine protease</fullName>
    </submittedName>
</protein>
<evidence type="ECO:0000259" key="8">
    <source>
        <dbReference type="Pfam" id="PF00082"/>
    </source>
</evidence>
<evidence type="ECO:0000313" key="10">
    <source>
        <dbReference type="Proteomes" id="UP001365542"/>
    </source>
</evidence>
<evidence type="ECO:0000256" key="4">
    <source>
        <dbReference type="ARBA" id="ARBA00022825"/>
    </source>
</evidence>
<dbReference type="InterPro" id="IPR034193">
    <property type="entry name" value="PCSK9_ProteinaseK-like"/>
</dbReference>
<keyword evidence="7" id="KW-0732">Signal</keyword>
<reference evidence="9 10" key="1">
    <citation type="submission" date="2019-10" db="EMBL/GenBank/DDBJ databases">
        <authorList>
            <person name="Palmer J.M."/>
        </authorList>
    </citation>
    <scope>NUCLEOTIDE SEQUENCE [LARGE SCALE GENOMIC DNA]</scope>
    <source>
        <strain evidence="9 10">TWF694</strain>
    </source>
</reference>
<sequence length="473" mass="51149">MKSQPLLIFFLTFLPSTLSAPNPTILSYRSLEKPPGISSTSHSGGETNYIITLKPTEKRPWSELLKSFGHANQPETVIAKSVRMYGLKLTPSEADKISKSPFVAGVQPDIDITVPADKISNINVDADTDDSASLSQPHHARRFTAGQGQGQGISVNPALAARAALKEQKDATWALQRISSGQKVEKRPDGKNRKYLYTYDPKTDVGTGVDVYIVDSGVDLKNSEFEGRAKQIYSLSNKYTEDQRGHGTHVAGIIGSKSFGVAKKVNLISVKILPARGENAALRQILEGIDKAIESHVNRRNEPGFVASIMNLSVGGRNPETAPLQILLTMAAAEGMHIVAAAGNERTDACRTFPAGWNRNIESLITVGNIDINDGLEVDSNFGECVDIFAPGTDILSVAVPKLAEKKKVVAMTGTSMAGPMVVGVMAGQALKHENLRKNPVAMKKHMIKEMTKKGIHNYKSSQGPDRILFRGD</sequence>
<dbReference type="SUPFAM" id="SSF52743">
    <property type="entry name" value="Subtilisin-like"/>
    <property type="match status" value="1"/>
</dbReference>
<dbReference type="PRINTS" id="PR00723">
    <property type="entry name" value="SUBTILISIN"/>
</dbReference>
<dbReference type="CDD" id="cd04077">
    <property type="entry name" value="Peptidases_S8_PCSK9_ProteinaseK_like"/>
    <property type="match status" value="1"/>
</dbReference>
<dbReference type="PROSITE" id="PS51892">
    <property type="entry name" value="SUBTILASE"/>
    <property type="match status" value="1"/>
</dbReference>
<evidence type="ECO:0000256" key="7">
    <source>
        <dbReference type="SAM" id="SignalP"/>
    </source>
</evidence>
<dbReference type="InterPro" id="IPR023827">
    <property type="entry name" value="Peptidase_S8_Asp-AS"/>
</dbReference>
<dbReference type="PANTHER" id="PTHR43806:SF13">
    <property type="entry name" value="SUBTILASE-TYPE PROTEINASE RRT12"/>
    <property type="match status" value="1"/>
</dbReference>
<feature type="active site" description="Charge relay system" evidence="5">
    <location>
        <position position="215"/>
    </location>
</feature>
<feature type="domain" description="Peptidase S8/S53" evidence="8">
    <location>
        <begin position="206"/>
        <end position="464"/>
    </location>
</feature>
<evidence type="ECO:0000256" key="2">
    <source>
        <dbReference type="ARBA" id="ARBA00022670"/>
    </source>
</evidence>
<accession>A0AAV9WWG9</accession>
<gene>
    <name evidence="9" type="primary">SUB8_6</name>
    <name evidence="9" type="ORF">TWF694_004779</name>
</gene>
<dbReference type="PANTHER" id="PTHR43806">
    <property type="entry name" value="PEPTIDASE S8"/>
    <property type="match status" value="1"/>
</dbReference>
<dbReference type="Proteomes" id="UP001365542">
    <property type="component" value="Unassembled WGS sequence"/>
</dbReference>
<feature type="active site" description="Charge relay system" evidence="5">
    <location>
        <position position="416"/>
    </location>
</feature>
<keyword evidence="2 5" id="KW-0645">Protease</keyword>
<dbReference type="PROSITE" id="PS00136">
    <property type="entry name" value="SUBTILASE_ASP"/>
    <property type="match status" value="1"/>
</dbReference>
<keyword evidence="10" id="KW-1185">Reference proteome</keyword>
<name>A0AAV9WWG9_9PEZI</name>
<dbReference type="EMBL" id="JAVHJO010000015">
    <property type="protein sequence ID" value="KAK6527799.1"/>
    <property type="molecule type" value="Genomic_DNA"/>
</dbReference>
<feature type="active site" description="Charge relay system" evidence="5">
    <location>
        <position position="246"/>
    </location>
</feature>